<dbReference type="PIRSF" id="PIRSF000126">
    <property type="entry name" value="11-beta-HSD1"/>
    <property type="match status" value="1"/>
</dbReference>
<evidence type="ECO:0000313" key="4">
    <source>
        <dbReference type="EMBL" id="TQJ03645.1"/>
    </source>
</evidence>
<name>A0A542DL41_AMYCI</name>
<dbReference type="PRINTS" id="PR00081">
    <property type="entry name" value="GDHRDH"/>
</dbReference>
<keyword evidence="2" id="KW-0560">Oxidoreductase</keyword>
<dbReference type="PANTHER" id="PTHR44196">
    <property type="entry name" value="DEHYDROGENASE/REDUCTASE SDR FAMILY MEMBER 7B"/>
    <property type="match status" value="1"/>
</dbReference>
<dbReference type="AlphaFoldDB" id="A0A542DL41"/>
<dbReference type="PANTHER" id="PTHR44196:SF2">
    <property type="entry name" value="SHORT-CHAIN DEHYDROGENASE-RELATED"/>
    <property type="match status" value="1"/>
</dbReference>
<keyword evidence="5" id="KW-1185">Reference proteome</keyword>
<proteinExistence type="inferred from homology"/>
<reference evidence="4 5" key="1">
    <citation type="submission" date="2019-06" db="EMBL/GenBank/DDBJ databases">
        <title>Sequencing the genomes of 1000 actinobacteria strains.</title>
        <authorList>
            <person name="Klenk H.-P."/>
        </authorList>
    </citation>
    <scope>NUCLEOTIDE SEQUENCE [LARGE SCALE GENOMIC DNA]</scope>
    <source>
        <strain evidence="4 5">DSM 45679</strain>
    </source>
</reference>
<evidence type="ECO:0008006" key="6">
    <source>
        <dbReference type="Google" id="ProtNLM"/>
    </source>
</evidence>
<evidence type="ECO:0000313" key="5">
    <source>
        <dbReference type="Proteomes" id="UP000320876"/>
    </source>
</evidence>
<dbReference type="SUPFAM" id="SSF51735">
    <property type="entry name" value="NAD(P)-binding Rossmann-fold domains"/>
    <property type="match status" value="1"/>
</dbReference>
<organism evidence="4 5">
    <name type="scientific">Amycolatopsis cihanbeyliensis</name>
    <dbReference type="NCBI Taxonomy" id="1128664"/>
    <lineage>
        <taxon>Bacteria</taxon>
        <taxon>Bacillati</taxon>
        <taxon>Actinomycetota</taxon>
        <taxon>Actinomycetes</taxon>
        <taxon>Pseudonocardiales</taxon>
        <taxon>Pseudonocardiaceae</taxon>
        <taxon>Amycolatopsis</taxon>
    </lineage>
</organism>
<dbReference type="GO" id="GO:0016491">
    <property type="term" value="F:oxidoreductase activity"/>
    <property type="evidence" value="ECO:0007669"/>
    <property type="project" value="UniProtKB-KW"/>
</dbReference>
<evidence type="ECO:0000256" key="2">
    <source>
        <dbReference type="ARBA" id="ARBA00023002"/>
    </source>
</evidence>
<evidence type="ECO:0000256" key="1">
    <source>
        <dbReference type="ARBA" id="ARBA00006484"/>
    </source>
</evidence>
<dbReference type="PRINTS" id="PR00080">
    <property type="entry name" value="SDRFAMILY"/>
</dbReference>
<dbReference type="Pfam" id="PF00106">
    <property type="entry name" value="adh_short"/>
    <property type="match status" value="1"/>
</dbReference>
<accession>A0A542DL41</accession>
<evidence type="ECO:0000256" key="3">
    <source>
        <dbReference type="RuleBase" id="RU000363"/>
    </source>
</evidence>
<dbReference type="RefSeq" id="WP_141999431.1">
    <property type="nucleotide sequence ID" value="NZ_VFML01000001.1"/>
</dbReference>
<dbReference type="Proteomes" id="UP000320876">
    <property type="component" value="Unassembled WGS sequence"/>
</dbReference>
<dbReference type="GO" id="GO:0016020">
    <property type="term" value="C:membrane"/>
    <property type="evidence" value="ECO:0007669"/>
    <property type="project" value="TreeGrafter"/>
</dbReference>
<dbReference type="OrthoDB" id="9810734at2"/>
<gene>
    <name evidence="4" type="ORF">FB471_3407</name>
</gene>
<sequence>MTSTALITGATAGIGAQFARRLAADGYALVLVARNADRLAELAGELSDRHGTTTEVLPADLATPEGRSGVEARLADRDAPVDLLVNNAGMGLSGEFWTASMADLQTQLDLNVTAVLRLTRAVLPGMLERARGEVINVSSVAGFFSGRGSTYTASKNWVTSFTEGIAAALPGTGVRMMALCPGFTQTEFHQRAGLEKPGPPWFWLTAERVVDEGLADLRRGRVVSIPSPQYKAVVAIGRLLPQRLIQRIGGGISGRGRT</sequence>
<dbReference type="EMBL" id="VFML01000001">
    <property type="protein sequence ID" value="TQJ03645.1"/>
    <property type="molecule type" value="Genomic_DNA"/>
</dbReference>
<dbReference type="Gene3D" id="3.40.50.720">
    <property type="entry name" value="NAD(P)-binding Rossmann-like Domain"/>
    <property type="match status" value="1"/>
</dbReference>
<dbReference type="InterPro" id="IPR002347">
    <property type="entry name" value="SDR_fam"/>
</dbReference>
<protein>
    <recommendedName>
        <fullName evidence="6">Short-subunit dehydrogenase</fullName>
    </recommendedName>
</protein>
<comment type="caution">
    <text evidence="4">The sequence shown here is derived from an EMBL/GenBank/DDBJ whole genome shotgun (WGS) entry which is preliminary data.</text>
</comment>
<comment type="similarity">
    <text evidence="1 3">Belongs to the short-chain dehydrogenases/reductases (SDR) family.</text>
</comment>
<dbReference type="InterPro" id="IPR036291">
    <property type="entry name" value="NAD(P)-bd_dom_sf"/>
</dbReference>